<keyword evidence="10" id="KW-1185">Reference proteome</keyword>
<keyword evidence="6 8" id="KW-0862">Zinc</keyword>
<evidence type="ECO:0000256" key="5">
    <source>
        <dbReference type="ARBA" id="ARBA00022723"/>
    </source>
</evidence>
<dbReference type="Pfam" id="PF01194">
    <property type="entry name" value="RNA_pol_N"/>
    <property type="match status" value="1"/>
</dbReference>
<dbReference type="PROSITE" id="PS01112">
    <property type="entry name" value="RNA_POL_N_8KD"/>
    <property type="match status" value="1"/>
</dbReference>
<dbReference type="InterPro" id="IPR020789">
    <property type="entry name" value="RNA_pol_suN_Zn-BS"/>
</dbReference>
<gene>
    <name evidence="8" type="primary">rpo10</name>
    <name evidence="8" type="synonym">rpoN</name>
    <name evidence="9" type="ORF">CUJ83_02635</name>
</gene>
<keyword evidence="5 8" id="KW-0479">Metal-binding</keyword>
<keyword evidence="4 8" id="KW-0548">Nucleotidyltransferase</keyword>
<dbReference type="GO" id="GO:0003677">
    <property type="term" value="F:DNA binding"/>
    <property type="evidence" value="ECO:0007669"/>
    <property type="project" value="InterPro"/>
</dbReference>
<dbReference type="RefSeq" id="WP_230740334.1">
    <property type="nucleotide sequence ID" value="NZ_PGCK01000002.1"/>
</dbReference>
<name>A0AAP2W647_9EURY</name>
<evidence type="ECO:0000313" key="10">
    <source>
        <dbReference type="Proteomes" id="UP001320159"/>
    </source>
</evidence>
<dbReference type="GO" id="GO:0008270">
    <property type="term" value="F:zinc ion binding"/>
    <property type="evidence" value="ECO:0007669"/>
    <property type="project" value="UniProtKB-UniRule"/>
</dbReference>
<dbReference type="GO" id="GO:0000428">
    <property type="term" value="C:DNA-directed RNA polymerase complex"/>
    <property type="evidence" value="ECO:0007669"/>
    <property type="project" value="UniProtKB-KW"/>
</dbReference>
<comment type="catalytic activity">
    <reaction evidence="8">
        <text>RNA(n) + a ribonucleoside 5'-triphosphate = RNA(n+1) + diphosphate</text>
        <dbReference type="Rhea" id="RHEA:21248"/>
        <dbReference type="Rhea" id="RHEA-COMP:14527"/>
        <dbReference type="Rhea" id="RHEA-COMP:17342"/>
        <dbReference type="ChEBI" id="CHEBI:33019"/>
        <dbReference type="ChEBI" id="CHEBI:61557"/>
        <dbReference type="ChEBI" id="CHEBI:140395"/>
        <dbReference type="EC" id="2.7.7.6"/>
    </reaction>
</comment>
<dbReference type="Gene3D" id="1.10.10.60">
    <property type="entry name" value="Homeodomain-like"/>
    <property type="match status" value="1"/>
</dbReference>
<keyword evidence="7 8" id="KW-0804">Transcription</keyword>
<feature type="binding site" evidence="8">
    <location>
        <position position="6"/>
    </location>
    <ligand>
        <name>Zn(2+)</name>
        <dbReference type="ChEBI" id="CHEBI:29105"/>
    </ligand>
</feature>
<dbReference type="NCBIfam" id="NF003089">
    <property type="entry name" value="PRK04016.1"/>
    <property type="match status" value="1"/>
</dbReference>
<dbReference type="Proteomes" id="UP001320159">
    <property type="component" value="Unassembled WGS sequence"/>
</dbReference>
<keyword evidence="2 8" id="KW-0963">Cytoplasm</keyword>
<dbReference type="SUPFAM" id="SSF46924">
    <property type="entry name" value="RNA polymerase subunit RPB10"/>
    <property type="match status" value="1"/>
</dbReference>
<protein>
    <recommendedName>
        <fullName evidence="8">DNA-directed RNA polymerase subunit Rpo10</fullName>
        <ecNumber evidence="8">2.7.7.6</ecNumber>
    </recommendedName>
    <alternativeName>
        <fullName evidence="8">DNA-directed RNA polymerase subunit N</fullName>
    </alternativeName>
</protein>
<dbReference type="InterPro" id="IPR000268">
    <property type="entry name" value="RPABC5/Rpb10"/>
</dbReference>
<dbReference type="GO" id="GO:0003899">
    <property type="term" value="F:DNA-directed RNA polymerase activity"/>
    <property type="evidence" value="ECO:0007669"/>
    <property type="project" value="UniProtKB-UniRule"/>
</dbReference>
<comment type="subcellular location">
    <subcellularLocation>
        <location evidence="8">Cytoplasm</location>
    </subcellularLocation>
</comment>
<evidence type="ECO:0000256" key="8">
    <source>
        <dbReference type="HAMAP-Rule" id="MF_00250"/>
    </source>
</evidence>
<reference evidence="9 10" key="1">
    <citation type="submission" date="2017-11" db="EMBL/GenBank/DDBJ databases">
        <title>Isolation and Characterization of Family Methanocellaceae Species from Potential Methane Hydrate Area Offshore Southwestern Taiwan.</title>
        <authorList>
            <person name="Zhang W.-L."/>
            <person name="Chen W.-C."/>
            <person name="Lai M.-C."/>
            <person name="Chen S.-C."/>
        </authorList>
    </citation>
    <scope>NUCLEOTIDE SEQUENCE [LARGE SCALE GENOMIC DNA]</scope>
    <source>
        <strain evidence="9 10">CWC-04</strain>
    </source>
</reference>
<dbReference type="FunFam" id="1.10.10.60:FF:000024">
    <property type="entry name" value="DNA-directed RNA polymerases I, II, and III subunit"/>
    <property type="match status" value="1"/>
</dbReference>
<keyword evidence="1 8" id="KW-0240">DNA-directed RNA polymerase</keyword>
<evidence type="ECO:0000256" key="1">
    <source>
        <dbReference type="ARBA" id="ARBA00022478"/>
    </source>
</evidence>
<comment type="cofactor">
    <cofactor evidence="8">
        <name>Zn(2+)</name>
        <dbReference type="ChEBI" id="CHEBI:29105"/>
    </cofactor>
    <text evidence="8">Binds 1 zinc ion.</text>
</comment>
<proteinExistence type="inferred from homology"/>
<evidence type="ECO:0000256" key="4">
    <source>
        <dbReference type="ARBA" id="ARBA00022695"/>
    </source>
</evidence>
<feature type="binding site" evidence="8">
    <location>
        <position position="53"/>
    </location>
    <ligand>
        <name>Zn(2+)</name>
        <dbReference type="ChEBI" id="CHEBI:29105"/>
    </ligand>
</feature>
<comment type="similarity">
    <text evidence="8">Belongs to the archaeal Rpo10/eukaryotic RPB10 RNA polymerase subunit family.</text>
</comment>
<evidence type="ECO:0000313" key="9">
    <source>
        <dbReference type="EMBL" id="MCD1293894.1"/>
    </source>
</evidence>
<evidence type="ECO:0000256" key="7">
    <source>
        <dbReference type="ARBA" id="ARBA00023163"/>
    </source>
</evidence>
<dbReference type="AlphaFoldDB" id="A0AAP2W647"/>
<dbReference type="PIRSF" id="PIRSF005653">
    <property type="entry name" value="RNA_pol_N/8_sub"/>
    <property type="match status" value="1"/>
</dbReference>
<feature type="binding site" evidence="8">
    <location>
        <position position="9"/>
    </location>
    <ligand>
        <name>Zn(2+)</name>
        <dbReference type="ChEBI" id="CHEBI:29105"/>
    </ligand>
</feature>
<dbReference type="PANTHER" id="PTHR23431:SF3">
    <property type="entry name" value="DNA-DIRECTED RNA POLYMERASES I, II, AND III SUBUNIT RPABC5"/>
    <property type="match status" value="1"/>
</dbReference>
<dbReference type="GO" id="GO:0006351">
    <property type="term" value="P:DNA-templated transcription"/>
    <property type="evidence" value="ECO:0007669"/>
    <property type="project" value="UniProtKB-UniRule"/>
</dbReference>
<accession>A0AAP2W647</accession>
<feature type="binding site" evidence="8">
    <location>
        <position position="52"/>
    </location>
    <ligand>
        <name>Zn(2+)</name>
        <dbReference type="ChEBI" id="CHEBI:29105"/>
    </ligand>
</feature>
<dbReference type="EMBL" id="PGCK01000002">
    <property type="protein sequence ID" value="MCD1293894.1"/>
    <property type="molecule type" value="Genomic_DNA"/>
</dbReference>
<dbReference type="EC" id="2.7.7.6" evidence="8"/>
<organism evidence="9 10">
    <name type="scientific">Methanooceanicella nereidis</name>
    <dbReference type="NCBI Taxonomy" id="2052831"/>
    <lineage>
        <taxon>Archaea</taxon>
        <taxon>Methanobacteriati</taxon>
        <taxon>Methanobacteriota</taxon>
        <taxon>Stenosarchaea group</taxon>
        <taxon>Methanomicrobia</taxon>
        <taxon>Methanocellales</taxon>
        <taxon>Methanocellaceae</taxon>
        <taxon>Methanooceanicella</taxon>
    </lineage>
</organism>
<sequence length="71" mass="8299">MIPVRCFTCGKVVSNVWEEYKARVEERKKNLPKGEVLRVGDIMDDLGLERYCCRRMLLSHVELVDVLAPYQ</sequence>
<dbReference type="GO" id="GO:0005737">
    <property type="term" value="C:cytoplasm"/>
    <property type="evidence" value="ECO:0007669"/>
    <property type="project" value="UniProtKB-SubCell"/>
</dbReference>
<comment type="function">
    <text evidence="8">DNA-dependent RNA polymerase (RNAP) catalyzes the transcription of DNA into RNA using the four ribonucleoside triphosphates as substrates.</text>
</comment>
<evidence type="ECO:0000256" key="6">
    <source>
        <dbReference type="ARBA" id="ARBA00022833"/>
    </source>
</evidence>
<comment type="subunit">
    <text evidence="8">Part of the RNA polymerase complex.</text>
</comment>
<keyword evidence="3 8" id="KW-0808">Transferase</keyword>
<comment type="caution">
    <text evidence="9">The sequence shown here is derived from an EMBL/GenBank/DDBJ whole genome shotgun (WGS) entry which is preliminary data.</text>
</comment>
<dbReference type="InterPro" id="IPR023580">
    <property type="entry name" value="RNA_pol_su_RPB10"/>
</dbReference>
<dbReference type="HAMAP" id="MF_00250">
    <property type="entry name" value="RNApol_arch_Rpo10"/>
    <property type="match status" value="1"/>
</dbReference>
<evidence type="ECO:0000256" key="2">
    <source>
        <dbReference type="ARBA" id="ARBA00022490"/>
    </source>
</evidence>
<evidence type="ECO:0000256" key="3">
    <source>
        <dbReference type="ARBA" id="ARBA00022679"/>
    </source>
</evidence>
<dbReference type="PANTHER" id="PTHR23431">
    <property type="entry name" value="DNA-DIRECTED RNA POLYMERASES I, II, AND III SUBUNIT RPABC5 FAMILY MEMBER"/>
    <property type="match status" value="1"/>
</dbReference>